<keyword evidence="4 5" id="KW-0732">Signal</keyword>
<dbReference type="AlphaFoldDB" id="A0A7G4WI32"/>
<comment type="function">
    <text evidence="5">Effector that suppresses plant defense responses during pathogen infection.</text>
</comment>
<accession>A0A7G4WI32</accession>
<gene>
    <name evidence="6" type="primary">PaRXLR43</name>
</gene>
<evidence type="ECO:0000256" key="1">
    <source>
        <dbReference type="ARBA" id="ARBA00004613"/>
    </source>
</evidence>
<feature type="signal peptide" evidence="5">
    <location>
        <begin position="1"/>
        <end position="21"/>
    </location>
</feature>
<name>A0A7G4WI32_9STRA</name>
<comment type="domain">
    <text evidence="5">The RxLR-dEER motif acts to carry the protein into the host cell cytoplasm through binding to cell surface phosphatidylinositol-3-phosphate.</text>
</comment>
<dbReference type="Pfam" id="PF16810">
    <property type="entry name" value="RXLR"/>
    <property type="match status" value="1"/>
</dbReference>
<organism evidence="6">
    <name type="scientific">Phytophthora agathidicida</name>
    <dbReference type="NCBI Taxonomy" id="1642459"/>
    <lineage>
        <taxon>Eukaryota</taxon>
        <taxon>Sar</taxon>
        <taxon>Stramenopiles</taxon>
        <taxon>Oomycota</taxon>
        <taxon>Peronosporomycetes</taxon>
        <taxon>Peronosporales</taxon>
        <taxon>Peronosporaceae</taxon>
        <taxon>Phytophthora</taxon>
    </lineage>
</organism>
<dbReference type="InterPro" id="IPR031825">
    <property type="entry name" value="RXLR"/>
</dbReference>
<evidence type="ECO:0000256" key="2">
    <source>
        <dbReference type="ARBA" id="ARBA00010400"/>
    </source>
</evidence>
<evidence type="ECO:0000256" key="5">
    <source>
        <dbReference type="RuleBase" id="RU367124"/>
    </source>
</evidence>
<proteinExistence type="inferred from homology"/>
<comment type="similarity">
    <text evidence="2 5">Belongs to the RxLR effector family.</text>
</comment>
<evidence type="ECO:0000256" key="3">
    <source>
        <dbReference type="ARBA" id="ARBA00022525"/>
    </source>
</evidence>
<evidence type="ECO:0000313" key="6">
    <source>
        <dbReference type="EMBL" id="QMU24867.1"/>
    </source>
</evidence>
<keyword evidence="3 5" id="KW-0964">Secreted</keyword>
<evidence type="ECO:0000256" key="4">
    <source>
        <dbReference type="ARBA" id="ARBA00022729"/>
    </source>
</evidence>
<reference evidence="6" key="1">
    <citation type="journal article" date="2020" name="Mol. Plant">
        <title>Functional analysis of RXLR effectors from the New Zealand kauri dieback pathogen Phytophthora agathidicida.</title>
        <authorList>
            <person name="Guo Y."/>
            <person name="Dupont P.Y."/>
            <person name="Mesarich C.H."/>
            <person name="Yang B."/>
            <person name="McDougal R.L."/>
            <person name="Panda P."/>
            <person name="Dijkwel P."/>
            <person name="Studholme D.J."/>
            <person name="Sambles C."/>
            <person name="Win J."/>
            <person name="Wang Y."/>
            <person name="Williams N.M."/>
            <person name="Bradshaw R.E."/>
        </authorList>
    </citation>
    <scope>NUCLEOTIDE SEQUENCE</scope>
    <source>
        <strain evidence="6">3770</strain>
    </source>
</reference>
<dbReference type="EMBL" id="MT503143">
    <property type="protein sequence ID" value="QMU24867.1"/>
    <property type="molecule type" value="Genomic_DNA"/>
</dbReference>
<feature type="chain" id="PRO_5029038409" description="RxLR effector protein" evidence="5">
    <location>
        <begin position="22"/>
        <end position="159"/>
    </location>
</feature>
<comment type="subcellular location">
    <subcellularLocation>
        <location evidence="1 5">Secreted</location>
    </subcellularLocation>
</comment>
<dbReference type="GO" id="GO:0005576">
    <property type="term" value="C:extracellular region"/>
    <property type="evidence" value="ECO:0007669"/>
    <property type="project" value="UniProtKB-SubCell"/>
</dbReference>
<protein>
    <recommendedName>
        <fullName evidence="5">RxLR effector protein</fullName>
    </recommendedName>
</protein>
<sequence>MRLLLWVFLVTLATFISSASAISNSDKTQVSQLTSHDISTLTRLLAIEDSDGAKRFLRGDAKKDLTANDDSNKLDAEDEERGIISSSITNMISKFKNGWAKWKASALERAFQHMMKNGETPTKLAKRLEIGGVTEPRYEKLYEKYAAWWINFHTNAGTR</sequence>